<dbReference type="InterPro" id="IPR001128">
    <property type="entry name" value="Cyt_P450"/>
</dbReference>
<evidence type="ECO:0000256" key="5">
    <source>
        <dbReference type="ARBA" id="ARBA00023002"/>
    </source>
</evidence>
<comment type="cofactor">
    <cofactor evidence="1 8">
        <name>heme</name>
        <dbReference type="ChEBI" id="CHEBI:30413"/>
    </cofactor>
</comment>
<feature type="transmembrane region" description="Helical" evidence="10">
    <location>
        <begin position="6"/>
        <end position="25"/>
    </location>
</feature>
<dbReference type="PRINTS" id="PR00463">
    <property type="entry name" value="EP450I"/>
</dbReference>
<dbReference type="GO" id="GO:0004497">
    <property type="term" value="F:monooxygenase activity"/>
    <property type="evidence" value="ECO:0007669"/>
    <property type="project" value="UniProtKB-KW"/>
</dbReference>
<proteinExistence type="evidence at transcript level"/>
<dbReference type="Pfam" id="PF00067">
    <property type="entry name" value="p450"/>
    <property type="match status" value="1"/>
</dbReference>
<keyword evidence="3 8" id="KW-0349">Heme</keyword>
<keyword evidence="10" id="KW-1133">Transmembrane helix</keyword>
<dbReference type="GO" id="GO:0016705">
    <property type="term" value="F:oxidoreductase activity, acting on paired donors, with incorporation or reduction of molecular oxygen"/>
    <property type="evidence" value="ECO:0007669"/>
    <property type="project" value="InterPro"/>
</dbReference>
<keyword evidence="7 9" id="KW-0503">Monooxygenase</keyword>
<dbReference type="EMBL" id="MG934247">
    <property type="protein sequence ID" value="AYV88883.1"/>
    <property type="molecule type" value="mRNA"/>
</dbReference>
<dbReference type="InterPro" id="IPR036396">
    <property type="entry name" value="Cyt_P450_sf"/>
</dbReference>
<dbReference type="GO" id="GO:0006629">
    <property type="term" value="P:lipid metabolic process"/>
    <property type="evidence" value="ECO:0007669"/>
    <property type="project" value="UniProtKB-ARBA"/>
</dbReference>
<dbReference type="GO" id="GO:0020037">
    <property type="term" value="F:heme binding"/>
    <property type="evidence" value="ECO:0007669"/>
    <property type="project" value="InterPro"/>
</dbReference>
<evidence type="ECO:0000256" key="4">
    <source>
        <dbReference type="ARBA" id="ARBA00022723"/>
    </source>
</evidence>
<evidence type="ECO:0000256" key="2">
    <source>
        <dbReference type="ARBA" id="ARBA00010617"/>
    </source>
</evidence>
<dbReference type="PRINTS" id="PR00385">
    <property type="entry name" value="P450"/>
</dbReference>
<comment type="similarity">
    <text evidence="2 9">Belongs to the cytochrome P450 family.</text>
</comment>
<dbReference type="AlphaFoldDB" id="A0A3G5AR82"/>
<reference evidence="11" key="1">
    <citation type="submission" date="2018-02" db="EMBL/GenBank/DDBJ databases">
        <title>Computaional analysis to select cytochrom P450 genes involving in onjisaponin biosynthesis of Polygala tenuifolia.</title>
        <authorList>
            <person name="Kim O.T."/>
            <person name="Jin M.L."/>
        </authorList>
    </citation>
    <scope>NUCLEOTIDE SEQUENCE</scope>
</reference>
<evidence type="ECO:0000256" key="10">
    <source>
        <dbReference type="SAM" id="Phobius"/>
    </source>
</evidence>
<dbReference type="Gene3D" id="1.10.630.10">
    <property type="entry name" value="Cytochrome P450"/>
    <property type="match status" value="1"/>
</dbReference>
<evidence type="ECO:0000313" key="11">
    <source>
        <dbReference type="EMBL" id="AYV88883.1"/>
    </source>
</evidence>
<evidence type="ECO:0000256" key="6">
    <source>
        <dbReference type="ARBA" id="ARBA00023004"/>
    </source>
</evidence>
<protein>
    <submittedName>
        <fullName evidence="11">Cytochrome P450 oxidase CYP94F12</fullName>
    </submittedName>
</protein>
<dbReference type="InterPro" id="IPR002401">
    <property type="entry name" value="Cyt_P450_E_grp-I"/>
</dbReference>
<evidence type="ECO:0000256" key="8">
    <source>
        <dbReference type="PIRSR" id="PIRSR602401-1"/>
    </source>
</evidence>
<feature type="binding site" description="axial binding residue" evidence="8">
    <location>
        <position position="468"/>
    </location>
    <ligand>
        <name>heme</name>
        <dbReference type="ChEBI" id="CHEBI:30413"/>
    </ligand>
    <ligandPart>
        <name>Fe</name>
        <dbReference type="ChEBI" id="CHEBI:18248"/>
    </ligandPart>
</feature>
<dbReference type="InterPro" id="IPR017972">
    <property type="entry name" value="Cyt_P450_CS"/>
</dbReference>
<dbReference type="SUPFAM" id="SSF48264">
    <property type="entry name" value="Cytochrome P450"/>
    <property type="match status" value="1"/>
</dbReference>
<keyword evidence="6 8" id="KW-0408">Iron</keyword>
<dbReference type="PANTHER" id="PTHR24296">
    <property type="entry name" value="CYTOCHROME P450"/>
    <property type="match status" value="1"/>
</dbReference>
<keyword evidence="10" id="KW-0472">Membrane</keyword>
<dbReference type="PROSITE" id="PS00086">
    <property type="entry name" value="CYTOCHROME_P450"/>
    <property type="match status" value="1"/>
</dbReference>
<organism evidence="11">
    <name type="scientific">Polygala tenuifolia</name>
    <dbReference type="NCBI Taxonomy" id="355332"/>
    <lineage>
        <taxon>Eukaryota</taxon>
        <taxon>Viridiplantae</taxon>
        <taxon>Streptophyta</taxon>
        <taxon>Embryophyta</taxon>
        <taxon>Tracheophyta</taxon>
        <taxon>Spermatophyta</taxon>
        <taxon>Magnoliopsida</taxon>
        <taxon>eudicotyledons</taxon>
        <taxon>Gunneridae</taxon>
        <taxon>Pentapetalae</taxon>
        <taxon>rosids</taxon>
        <taxon>fabids</taxon>
        <taxon>Fabales</taxon>
        <taxon>Polygalaceae</taxon>
        <taxon>Polygala</taxon>
    </lineage>
</organism>
<keyword evidence="5 9" id="KW-0560">Oxidoreductase</keyword>
<name>A0A3G5AR82_9FABA</name>
<evidence type="ECO:0000256" key="1">
    <source>
        <dbReference type="ARBA" id="ARBA00001971"/>
    </source>
</evidence>
<keyword evidence="10" id="KW-0812">Transmembrane</keyword>
<keyword evidence="4 8" id="KW-0479">Metal-binding</keyword>
<sequence>MFDFNIFILFLLSISCSLTFFFLVTSHNRNSKRFKSKTPCPQSYPILGNLVALLKNLHRFQDWIADMLSETPTSTIRVNNFLNLSHGICTANPANVEHLLYSNFHNYIKGSRFRLGFHELLGDGIFAVDGQLWKLQRKIASHEFNTKSLKLFTSDTVNFQIGQCLLPYLSSAELNDQVIDLQDVLRKFSLDNILKVAFGVDPSCLVVYNDNSNSILKFVKAFDFAAEIGVLRYISPIPAIWKLKRLFNLGSEKQFKEAIAVINKFAMEIIMSREEQKEQTQLNQDLLSRFIFSESDTLVFDREQHLRRRFLRDIVISFVLAGKDSTSTALTWFFWLLAGHPHVAERIREEISSVAATAEEGKSVVVFSYEQLKKLNYLQAALSESMRLFPPVPIDTRLAVNDDVLPDGTQVRSGWFADYSAYAMGRMEKIWGSDCKDFKPERWLNEQGVFQACDQYRYPVFHGGPRICLGRGMAYVQMKSVVAAVMNEFEIEAVDGGGTAEKMTHPPFMLSMVLKMRGGLPVKLRRRFKTKSKAEKITTPSPGVQL</sequence>
<dbReference type="GO" id="GO:0005506">
    <property type="term" value="F:iron ion binding"/>
    <property type="evidence" value="ECO:0007669"/>
    <property type="project" value="InterPro"/>
</dbReference>
<accession>A0A3G5AR82</accession>
<evidence type="ECO:0000256" key="7">
    <source>
        <dbReference type="ARBA" id="ARBA00023033"/>
    </source>
</evidence>
<dbReference type="CDD" id="cd11064">
    <property type="entry name" value="CYP86A"/>
    <property type="match status" value="1"/>
</dbReference>
<evidence type="ECO:0000256" key="3">
    <source>
        <dbReference type="ARBA" id="ARBA00022617"/>
    </source>
</evidence>
<evidence type="ECO:0000256" key="9">
    <source>
        <dbReference type="RuleBase" id="RU000461"/>
    </source>
</evidence>
<feature type="transmembrane region" description="Helical" evidence="10">
    <location>
        <begin position="314"/>
        <end position="338"/>
    </location>
</feature>